<dbReference type="SUPFAM" id="SSF52540">
    <property type="entry name" value="P-loop containing nucleoside triphosphate hydrolases"/>
    <property type="match status" value="1"/>
</dbReference>
<keyword evidence="9" id="KW-1185">Reference proteome</keyword>
<dbReference type="SMART" id="SM00129">
    <property type="entry name" value="KISc"/>
    <property type="match status" value="1"/>
</dbReference>
<evidence type="ECO:0000256" key="6">
    <source>
        <dbReference type="RuleBase" id="RU000394"/>
    </source>
</evidence>
<dbReference type="Proteomes" id="UP000694941">
    <property type="component" value="Unplaced"/>
</dbReference>
<dbReference type="InterPro" id="IPR056524">
    <property type="entry name" value="KIF6/9_C"/>
</dbReference>
<feature type="binding site" evidence="5">
    <location>
        <begin position="96"/>
        <end position="103"/>
    </location>
    <ligand>
        <name>ATP</name>
        <dbReference type="ChEBI" id="CHEBI:30616"/>
    </ligand>
</feature>
<dbReference type="Gene3D" id="3.40.850.10">
    <property type="entry name" value="Kinesin motor domain"/>
    <property type="match status" value="1"/>
</dbReference>
<accession>A0ABM1SC15</accession>
<dbReference type="InterPro" id="IPR027640">
    <property type="entry name" value="Kinesin-like_fam"/>
</dbReference>
<dbReference type="InterPro" id="IPR036961">
    <property type="entry name" value="Kinesin_motor_dom_sf"/>
</dbReference>
<keyword evidence="3 5" id="KW-0067">ATP-binding</keyword>
<dbReference type="PROSITE" id="PS00411">
    <property type="entry name" value="KINESIN_MOTOR_1"/>
    <property type="match status" value="1"/>
</dbReference>
<comment type="similarity">
    <text evidence="5 6">Belongs to the TRAFAC class myosin-kinesin ATPase superfamily. Kinesin family.</text>
</comment>
<name>A0ABM1SC15_LIMPO</name>
<dbReference type="Pfam" id="PF00225">
    <property type="entry name" value="Kinesin"/>
    <property type="match status" value="1"/>
</dbReference>
<evidence type="ECO:0000256" key="3">
    <source>
        <dbReference type="ARBA" id="ARBA00022840"/>
    </source>
</evidence>
<evidence type="ECO:0000256" key="7">
    <source>
        <dbReference type="SAM" id="Coils"/>
    </source>
</evidence>
<keyword evidence="4" id="KW-0206">Cytoskeleton</keyword>
<dbReference type="InterPro" id="IPR001752">
    <property type="entry name" value="Kinesin_motor_dom"/>
</dbReference>
<dbReference type="PANTHER" id="PTHR47968:SF67">
    <property type="entry name" value="KINESIN MOTOR DOMAIN-CONTAINING PROTEIN"/>
    <property type="match status" value="1"/>
</dbReference>
<dbReference type="PANTHER" id="PTHR47968">
    <property type="entry name" value="CENTROMERE PROTEIN E"/>
    <property type="match status" value="1"/>
</dbReference>
<dbReference type="RefSeq" id="XP_022241170.1">
    <property type="nucleotide sequence ID" value="XM_022385462.1"/>
</dbReference>
<dbReference type="InterPro" id="IPR027417">
    <property type="entry name" value="P-loop_NTPase"/>
</dbReference>
<evidence type="ECO:0000256" key="5">
    <source>
        <dbReference type="PROSITE-ProRule" id="PRU00283"/>
    </source>
</evidence>
<organism evidence="9 10">
    <name type="scientific">Limulus polyphemus</name>
    <name type="common">Atlantic horseshoe crab</name>
    <dbReference type="NCBI Taxonomy" id="6850"/>
    <lineage>
        <taxon>Eukaryota</taxon>
        <taxon>Metazoa</taxon>
        <taxon>Ecdysozoa</taxon>
        <taxon>Arthropoda</taxon>
        <taxon>Chelicerata</taxon>
        <taxon>Merostomata</taxon>
        <taxon>Xiphosura</taxon>
        <taxon>Limulidae</taxon>
        <taxon>Limulus</taxon>
    </lineage>
</organism>
<keyword evidence="4" id="KW-0963">Cytoplasm</keyword>
<sequence>MIKETIQVFGRLKITPKENRQIYKISRGEDNEILSFDVGMLRKSDGYVASKTDQLNFKFRHVFDQDVEQEVIFQTVAQPVIDRVLVGYNGTIFAYGQTGSGKTYTMTGGAEHYGQQGIIPRSICYMFDYFQQTDVNNFRVYVSYLEIYNEVGYNLIPTNEAKKLEDLPKVTIQEDDNGSMHLKNLSVHLVQSKEEALNILLIGDTNRMIAETPSNPTSTRSHCIFTIHVTSGRGRNSTVRKSRLHLVDLAGSERVCKTGTTGLLLTEAKYINLSLHYLEQVIVALSEQHRSHIPYRNSMMTCVLRDSLGGNCMTSMIATLAVEPQNLEESISTCRFAQRVSQVKNLAILNEEIDPKLEITRLRQEIVQLKNQVMSLGGEDLTGHLSDVDIESCNLAVQEYLNNPDPEVKLDVGTDLRNIQASFHILKTLVRNQQIERPKTDEGHCCTCQTSTDSEDKERLLEELRDTVRRRDDEINVLVSLLKKEKFRLRKANEPPQAREGIISEERAVSSVSPFFISTTPDGSMKEAFAIFWRNYGQSEMIKENQQTIQLRYKEAKSLGQQVYENSDVIKRIKYCIQALRDGEPLQGTSIEDEYTNLEGTERNIVPFVKITINFIYGVPIFVATKISTLFNILCLSLDHDSLALLNEEALRSRLEDEKKKYKENFARLKALKTETEHLQNILETARLQTNNDFEIWWKDKKNDVKYARDTDIEILHPLGQSPSSSIYSSIPLTGDPSTDLDILTFVRARQNILKKGKSVIE</sequence>
<evidence type="ECO:0000259" key="8">
    <source>
        <dbReference type="PROSITE" id="PS50067"/>
    </source>
</evidence>
<dbReference type="InterPro" id="IPR019821">
    <property type="entry name" value="Kinesin_motor_CS"/>
</dbReference>
<dbReference type="Pfam" id="PF23735">
    <property type="entry name" value="KIF9"/>
    <property type="match status" value="2"/>
</dbReference>
<comment type="subcellular location">
    <subcellularLocation>
        <location evidence="1">Cytoplasm</location>
        <location evidence="1">Cytoskeleton</location>
    </subcellularLocation>
</comment>
<dbReference type="PRINTS" id="PR00380">
    <property type="entry name" value="KINESINHEAVY"/>
</dbReference>
<dbReference type="GeneID" id="106459065"/>
<evidence type="ECO:0000256" key="4">
    <source>
        <dbReference type="ARBA" id="ARBA00023212"/>
    </source>
</evidence>
<feature type="domain" description="Kinesin motor" evidence="8">
    <location>
        <begin position="5"/>
        <end position="343"/>
    </location>
</feature>
<reference evidence="10" key="1">
    <citation type="submission" date="2025-08" db="UniProtKB">
        <authorList>
            <consortium name="RefSeq"/>
        </authorList>
    </citation>
    <scope>IDENTIFICATION</scope>
    <source>
        <tissue evidence="10">Muscle</tissue>
    </source>
</reference>
<gene>
    <name evidence="10" type="primary">LOC106459065</name>
</gene>
<evidence type="ECO:0000313" key="10">
    <source>
        <dbReference type="RefSeq" id="XP_022241170.1"/>
    </source>
</evidence>
<dbReference type="PROSITE" id="PS50067">
    <property type="entry name" value="KINESIN_MOTOR_2"/>
    <property type="match status" value="1"/>
</dbReference>
<keyword evidence="6" id="KW-0493">Microtubule</keyword>
<keyword evidence="2 5" id="KW-0547">Nucleotide-binding</keyword>
<protein>
    <recommendedName>
        <fullName evidence="6">Kinesin-like protein</fullName>
    </recommendedName>
</protein>
<evidence type="ECO:0000256" key="2">
    <source>
        <dbReference type="ARBA" id="ARBA00022741"/>
    </source>
</evidence>
<evidence type="ECO:0000256" key="1">
    <source>
        <dbReference type="ARBA" id="ARBA00004245"/>
    </source>
</evidence>
<keyword evidence="7" id="KW-0175">Coiled coil</keyword>
<proteinExistence type="inferred from homology"/>
<keyword evidence="5 6" id="KW-0505">Motor protein</keyword>
<feature type="coiled-coil region" evidence="7">
    <location>
        <begin position="645"/>
        <end position="689"/>
    </location>
</feature>
<evidence type="ECO:0000313" key="9">
    <source>
        <dbReference type="Proteomes" id="UP000694941"/>
    </source>
</evidence>